<accession>A0A026WTV2</accession>
<sequence length="91" mass="10124">MVKASKRTNEQPTSQPIPPIELSRRLIVIGLALVAGRNRGMREYCNFVVKRKTINILISIAVPSASRPELVPCQISCSLLCNLDLCFARPF</sequence>
<keyword evidence="2" id="KW-1185">Reference proteome</keyword>
<evidence type="ECO:0000313" key="2">
    <source>
        <dbReference type="Proteomes" id="UP000053097"/>
    </source>
</evidence>
<protein>
    <submittedName>
        <fullName evidence="1">Uncharacterized protein</fullName>
    </submittedName>
</protein>
<evidence type="ECO:0000313" key="1">
    <source>
        <dbReference type="EMBL" id="EZA59393.1"/>
    </source>
</evidence>
<gene>
    <name evidence="1" type="ORF">X777_00475</name>
</gene>
<dbReference type="Proteomes" id="UP000053097">
    <property type="component" value="Unassembled WGS sequence"/>
</dbReference>
<dbReference type="AlphaFoldDB" id="A0A026WTV2"/>
<name>A0A026WTV2_OOCBI</name>
<proteinExistence type="predicted"/>
<dbReference type="EMBL" id="KK107107">
    <property type="protein sequence ID" value="EZA59393.1"/>
    <property type="molecule type" value="Genomic_DNA"/>
</dbReference>
<organism evidence="1 2">
    <name type="scientific">Ooceraea biroi</name>
    <name type="common">Clonal raider ant</name>
    <name type="synonym">Cerapachys biroi</name>
    <dbReference type="NCBI Taxonomy" id="2015173"/>
    <lineage>
        <taxon>Eukaryota</taxon>
        <taxon>Metazoa</taxon>
        <taxon>Ecdysozoa</taxon>
        <taxon>Arthropoda</taxon>
        <taxon>Hexapoda</taxon>
        <taxon>Insecta</taxon>
        <taxon>Pterygota</taxon>
        <taxon>Neoptera</taxon>
        <taxon>Endopterygota</taxon>
        <taxon>Hymenoptera</taxon>
        <taxon>Apocrita</taxon>
        <taxon>Aculeata</taxon>
        <taxon>Formicoidea</taxon>
        <taxon>Formicidae</taxon>
        <taxon>Dorylinae</taxon>
        <taxon>Ooceraea</taxon>
    </lineage>
</organism>
<reference evidence="1 2" key="1">
    <citation type="journal article" date="2014" name="Curr. Biol.">
        <title>The genome of the clonal raider ant Cerapachys biroi.</title>
        <authorList>
            <person name="Oxley P.R."/>
            <person name="Ji L."/>
            <person name="Fetter-Pruneda I."/>
            <person name="McKenzie S.K."/>
            <person name="Li C."/>
            <person name="Hu H."/>
            <person name="Zhang G."/>
            <person name="Kronauer D.J."/>
        </authorList>
    </citation>
    <scope>NUCLEOTIDE SEQUENCE [LARGE SCALE GENOMIC DNA]</scope>
</reference>